<keyword evidence="13" id="KW-1185">Reference proteome</keyword>
<dbReference type="EMBL" id="JAVXUP010002369">
    <property type="protein sequence ID" value="KAK3003731.1"/>
    <property type="molecule type" value="Genomic_DNA"/>
</dbReference>
<proteinExistence type="inferred from homology"/>
<dbReference type="FunFam" id="1.10.630.10:FF:000019">
    <property type="entry name" value="Cytochrome P450 family protein"/>
    <property type="match status" value="1"/>
</dbReference>
<reference evidence="12" key="1">
    <citation type="submission" date="2022-12" db="EMBL/GenBank/DDBJ databases">
        <title>Draft genome assemblies for two species of Escallonia (Escalloniales).</title>
        <authorList>
            <person name="Chanderbali A."/>
            <person name="Dervinis C."/>
            <person name="Anghel I."/>
            <person name="Soltis D."/>
            <person name="Soltis P."/>
            <person name="Zapata F."/>
        </authorList>
    </citation>
    <scope>NUCLEOTIDE SEQUENCE</scope>
    <source>
        <strain evidence="12">UCBG64.0493</strain>
        <tissue evidence="12">Leaf</tissue>
    </source>
</reference>
<dbReference type="GO" id="GO:0005506">
    <property type="term" value="F:iron ion binding"/>
    <property type="evidence" value="ECO:0007669"/>
    <property type="project" value="InterPro"/>
</dbReference>
<evidence type="ECO:0000313" key="13">
    <source>
        <dbReference type="Proteomes" id="UP001188597"/>
    </source>
</evidence>
<dbReference type="InterPro" id="IPR017972">
    <property type="entry name" value="Cyt_P450_CS"/>
</dbReference>
<evidence type="ECO:0000256" key="8">
    <source>
        <dbReference type="ARBA" id="ARBA00023033"/>
    </source>
</evidence>
<dbReference type="PRINTS" id="PR00385">
    <property type="entry name" value="P450"/>
</dbReference>
<dbReference type="SUPFAM" id="SSF48264">
    <property type="entry name" value="Cytochrome P450"/>
    <property type="match status" value="4"/>
</dbReference>
<evidence type="ECO:0000313" key="12">
    <source>
        <dbReference type="EMBL" id="KAK3003731.1"/>
    </source>
</evidence>
<evidence type="ECO:0000256" key="9">
    <source>
        <dbReference type="ARBA" id="ARBA00023136"/>
    </source>
</evidence>
<dbReference type="InterPro" id="IPR001128">
    <property type="entry name" value="Cyt_P450"/>
</dbReference>
<dbReference type="Gene3D" id="1.10.630.10">
    <property type="entry name" value="Cytochrome P450"/>
    <property type="match status" value="6"/>
</dbReference>
<evidence type="ECO:0008006" key="14">
    <source>
        <dbReference type="Google" id="ProtNLM"/>
    </source>
</evidence>
<dbReference type="GO" id="GO:0004497">
    <property type="term" value="F:monooxygenase activity"/>
    <property type="evidence" value="ECO:0007669"/>
    <property type="project" value="UniProtKB-KW"/>
</dbReference>
<evidence type="ECO:0000256" key="3">
    <source>
        <dbReference type="ARBA" id="ARBA00010617"/>
    </source>
</evidence>
<dbReference type="InterPro" id="IPR002401">
    <property type="entry name" value="Cyt_P450_E_grp-I"/>
</dbReference>
<keyword evidence="5 10" id="KW-0479">Metal-binding</keyword>
<organism evidence="12 13">
    <name type="scientific">Escallonia herrerae</name>
    <dbReference type="NCBI Taxonomy" id="1293975"/>
    <lineage>
        <taxon>Eukaryota</taxon>
        <taxon>Viridiplantae</taxon>
        <taxon>Streptophyta</taxon>
        <taxon>Embryophyta</taxon>
        <taxon>Tracheophyta</taxon>
        <taxon>Spermatophyta</taxon>
        <taxon>Magnoliopsida</taxon>
        <taxon>eudicotyledons</taxon>
        <taxon>Gunneridae</taxon>
        <taxon>Pentapetalae</taxon>
        <taxon>asterids</taxon>
        <taxon>campanulids</taxon>
        <taxon>Escalloniales</taxon>
        <taxon>Escalloniaceae</taxon>
        <taxon>Escallonia</taxon>
    </lineage>
</organism>
<accession>A0AA88V7X6</accession>
<evidence type="ECO:0000256" key="5">
    <source>
        <dbReference type="ARBA" id="ARBA00022723"/>
    </source>
</evidence>
<dbReference type="GO" id="GO:0016020">
    <property type="term" value="C:membrane"/>
    <property type="evidence" value="ECO:0007669"/>
    <property type="project" value="UniProtKB-SubCell"/>
</dbReference>
<evidence type="ECO:0000256" key="11">
    <source>
        <dbReference type="SAM" id="MobiDB-lite"/>
    </source>
</evidence>
<comment type="caution">
    <text evidence="12">The sequence shown here is derived from an EMBL/GenBank/DDBJ whole genome shotgun (WGS) entry which is preliminary data.</text>
</comment>
<feature type="non-terminal residue" evidence="12">
    <location>
        <position position="1062"/>
    </location>
</feature>
<evidence type="ECO:0000256" key="1">
    <source>
        <dbReference type="ARBA" id="ARBA00001971"/>
    </source>
</evidence>
<gene>
    <name evidence="12" type="ORF">RJ639_019458</name>
</gene>
<evidence type="ECO:0000256" key="7">
    <source>
        <dbReference type="ARBA" id="ARBA00023004"/>
    </source>
</evidence>
<keyword evidence="9" id="KW-0472">Membrane</keyword>
<evidence type="ECO:0000256" key="2">
    <source>
        <dbReference type="ARBA" id="ARBA00004370"/>
    </source>
</evidence>
<sequence length="1062" mass="119816">VLVCKLRAQGDATGSTSHRADSQADDASRGSGTIAKLWSPLFVKEKMESGDYTGATLFKSFRTLASRYGPIMRITTGTSTLVVVFSADVGREVMKTHDLNFANRPEFGAVDFDLYKDHSFFIAEYGTYWHFMKKICMMKLLSAQKLNAFANIWKEEMMKLFGILMECSKKGEPCDLGTELMTMSCNIISRMSMSTRCSGSLKESKKIKEIANGIRVLINAYAIMRDPESWENPSVFIPERVLQGEPHFSQVSTMTDFQGYIILFLTWLISTILVREFFKWRTVNHLPPSPFALPIIGHLHLLAPIPHQALHKLSSQYGPLIHIFLGSVPCVVASSPEMAKEFLKTNESSYSNRPKIAAVDFITYGSQDFSFAPYGPYWKLMKKLCMSELLGGRTLDLLLPVRRDELKRFIDLLLEKAKAGEEVDVGGELMWVTNNVISRMLMRERCSGKENETGDVRNLVKEVAEITGKFNISDFVWFCKNLDLQGFGRRLKDIRDRFDSMMERIIEEHVQDRMKKKTGNSGEVVKDLLDILLDISEDKSLEMKLTRENIKAFILDIFAAGTDASAITTEWALAELINHPNVMKKAFQEIGLVVGRDRLVEESDIANLPYLQAIVKETLRLHPTGPLIIRESSEDCKIGPYYIPAKTRLFVNVWAIGRDPTHWENPLEFRPERFVIEDQASAKRQLDVRGQHFHFLPFGSGQRACPGTSLALQVVQTSLASMIQCFEWKVRGEGNGTVNMEEGPGITLPRAQPLLYRGLSLLNFRGMADFQVPCFVASSPEMAEEFLKTNEPSVSNRSHIVAANYLFYGSQDFSFAPYGPYWKRDEIRHHIDLLSRKGKAGEAVDIGGELMRLTNNVISRSVMSKRRSENEDEAGKVRTKLIKEISELTGMKDLLDILLDISEDERFEMRLTRDNMKAFILDAFAAGTDTFAITTEWALAELINHPHVMNKAIQEIKDPNHWESPTEFRPERFVCEDGKSQLDVKGQHFHLLPFGSGQRGCPGTSLALLVIQASLAAMIQCFEWNVGSEGNGSVHMEEGTGLTLPRAHPLVCFPVARLNPFP</sequence>
<dbReference type="GO" id="GO:0020037">
    <property type="term" value="F:heme binding"/>
    <property type="evidence" value="ECO:0007669"/>
    <property type="project" value="InterPro"/>
</dbReference>
<protein>
    <recommendedName>
        <fullName evidence="14">Cytochrome P450</fullName>
    </recommendedName>
</protein>
<evidence type="ECO:0000256" key="4">
    <source>
        <dbReference type="ARBA" id="ARBA00022617"/>
    </source>
</evidence>
<keyword evidence="8" id="KW-0503">Monooxygenase</keyword>
<dbReference type="Pfam" id="PF00067">
    <property type="entry name" value="p450"/>
    <property type="match status" value="4"/>
</dbReference>
<dbReference type="InterPro" id="IPR036396">
    <property type="entry name" value="Cyt_P450_sf"/>
</dbReference>
<dbReference type="CDD" id="cd20655">
    <property type="entry name" value="CYP93"/>
    <property type="match status" value="1"/>
</dbReference>
<keyword evidence="7 10" id="KW-0408">Iron</keyword>
<comment type="similarity">
    <text evidence="3">Belongs to the cytochrome P450 family.</text>
</comment>
<dbReference type="PRINTS" id="PR00463">
    <property type="entry name" value="EP450I"/>
</dbReference>
<dbReference type="PANTHER" id="PTHR47943">
    <property type="entry name" value="CYTOCHROME P450 93A3-LIKE"/>
    <property type="match status" value="1"/>
</dbReference>
<name>A0AA88V7X6_9ASTE</name>
<feature type="region of interest" description="Disordered" evidence="11">
    <location>
        <begin position="9"/>
        <end position="30"/>
    </location>
</feature>
<keyword evidence="4 10" id="KW-0349">Heme</keyword>
<comment type="subcellular location">
    <subcellularLocation>
        <location evidence="2">Membrane</location>
    </subcellularLocation>
</comment>
<dbReference type="PROSITE" id="PS00086">
    <property type="entry name" value="CYTOCHROME_P450"/>
    <property type="match status" value="2"/>
</dbReference>
<evidence type="ECO:0000256" key="10">
    <source>
        <dbReference type="PIRSR" id="PIRSR602401-1"/>
    </source>
</evidence>
<feature type="compositionally biased region" description="Basic and acidic residues" evidence="11">
    <location>
        <begin position="18"/>
        <end position="28"/>
    </location>
</feature>
<dbReference type="Proteomes" id="UP001188597">
    <property type="component" value="Unassembled WGS sequence"/>
</dbReference>
<feature type="binding site" description="axial binding residue" evidence="10">
    <location>
        <position position="705"/>
    </location>
    <ligand>
        <name>heme</name>
        <dbReference type="ChEBI" id="CHEBI:30413"/>
    </ligand>
    <ligandPart>
        <name>Fe</name>
        <dbReference type="ChEBI" id="CHEBI:18248"/>
    </ligandPart>
</feature>
<evidence type="ECO:0000256" key="6">
    <source>
        <dbReference type="ARBA" id="ARBA00023002"/>
    </source>
</evidence>
<comment type="cofactor">
    <cofactor evidence="1 10">
        <name>heme</name>
        <dbReference type="ChEBI" id="CHEBI:30413"/>
    </cofactor>
</comment>
<dbReference type="PANTHER" id="PTHR47943:SF8">
    <property type="entry name" value="CYTOCHROME P450"/>
    <property type="match status" value="1"/>
</dbReference>
<keyword evidence="6" id="KW-0560">Oxidoreductase</keyword>
<dbReference type="GO" id="GO:0016705">
    <property type="term" value="F:oxidoreductase activity, acting on paired donors, with incorporation or reduction of molecular oxygen"/>
    <property type="evidence" value="ECO:0007669"/>
    <property type="project" value="InterPro"/>
</dbReference>
<dbReference type="AlphaFoldDB" id="A0AA88V7X6"/>